<feature type="compositionally biased region" description="Low complexity" evidence="1">
    <location>
        <begin position="336"/>
        <end position="347"/>
    </location>
</feature>
<evidence type="ECO:0000313" key="2">
    <source>
        <dbReference type="EMBL" id="OJJ47451.1"/>
    </source>
</evidence>
<feature type="compositionally biased region" description="Basic and acidic residues" evidence="1">
    <location>
        <begin position="375"/>
        <end position="390"/>
    </location>
</feature>
<dbReference type="EMBL" id="KV878340">
    <property type="protein sequence ID" value="OJJ47451.1"/>
    <property type="molecule type" value="Genomic_DNA"/>
</dbReference>
<proteinExistence type="predicted"/>
<dbReference type="OrthoDB" id="63113at2759"/>
<dbReference type="RefSeq" id="XP_022581961.1">
    <property type="nucleotide sequence ID" value="XM_022725454.1"/>
</dbReference>
<accession>A0A1L9SK34</accession>
<sequence length="413" mass="44314">MPPWGRPPGARMGRPTGRLRKQLMDGDVRVEEIDSEAEAEEAAAAAAAAAVVTAGYSRGVLRNNEYPYYDKQVVRKGGGGGGSGGRHSRWKVQHSADYAEDVEDAALVDGADYDLYDDGDATVAYAVHLAMKDKEEWLVDKALERIRRAQAAGKQNVRLSQQELDAIERRRIQTEPAHGGKKMAAKPIEVRPKGKPNGLSGGSHDLSTSSDETYGSWDQAASASTGPQGLPNISSSTSSSPRPRTPVSSLQSQYPQPTAILPRTLHGPPLFPHNPSAPSLPDNPVIRRKPRIQPDSVPYPVEPSPFQMPIPIPVPTSPSRRELGRLVDTSLSRPSGVVPGVVPGAGATYSHPTLPSLFPRRVPPGSSETDDSDDKDARFVKSLPRKELADAPRAAASGSISPGIRQRIARLNE</sequence>
<feature type="region of interest" description="Disordered" evidence="1">
    <location>
        <begin position="1"/>
        <end position="23"/>
    </location>
</feature>
<evidence type="ECO:0000313" key="3">
    <source>
        <dbReference type="Proteomes" id="UP000184188"/>
    </source>
</evidence>
<reference evidence="3" key="1">
    <citation type="journal article" date="2017" name="Genome Biol.">
        <title>Comparative genomics reveals high biological diversity and specific adaptations in the industrially and medically important fungal genus Aspergillus.</title>
        <authorList>
            <person name="de Vries R.P."/>
            <person name="Riley R."/>
            <person name="Wiebenga A."/>
            <person name="Aguilar-Osorio G."/>
            <person name="Amillis S."/>
            <person name="Uchima C.A."/>
            <person name="Anderluh G."/>
            <person name="Asadollahi M."/>
            <person name="Askin M."/>
            <person name="Barry K."/>
            <person name="Battaglia E."/>
            <person name="Bayram O."/>
            <person name="Benocci T."/>
            <person name="Braus-Stromeyer S.A."/>
            <person name="Caldana C."/>
            <person name="Canovas D."/>
            <person name="Cerqueira G.C."/>
            <person name="Chen F."/>
            <person name="Chen W."/>
            <person name="Choi C."/>
            <person name="Clum A."/>
            <person name="Dos Santos R.A."/>
            <person name="Damasio A.R."/>
            <person name="Diallinas G."/>
            <person name="Emri T."/>
            <person name="Fekete E."/>
            <person name="Flipphi M."/>
            <person name="Freyberg S."/>
            <person name="Gallo A."/>
            <person name="Gournas C."/>
            <person name="Habgood R."/>
            <person name="Hainaut M."/>
            <person name="Harispe M.L."/>
            <person name="Henrissat B."/>
            <person name="Hilden K.S."/>
            <person name="Hope R."/>
            <person name="Hossain A."/>
            <person name="Karabika E."/>
            <person name="Karaffa L."/>
            <person name="Karanyi Z."/>
            <person name="Krasevec N."/>
            <person name="Kuo A."/>
            <person name="Kusch H."/>
            <person name="LaButti K."/>
            <person name="Lagendijk E.L."/>
            <person name="Lapidus A."/>
            <person name="Levasseur A."/>
            <person name="Lindquist E."/>
            <person name="Lipzen A."/>
            <person name="Logrieco A.F."/>
            <person name="MacCabe A."/>
            <person name="Maekelae M.R."/>
            <person name="Malavazi I."/>
            <person name="Melin P."/>
            <person name="Meyer V."/>
            <person name="Mielnichuk N."/>
            <person name="Miskei M."/>
            <person name="Molnar A.P."/>
            <person name="Mule G."/>
            <person name="Ngan C.Y."/>
            <person name="Orejas M."/>
            <person name="Orosz E."/>
            <person name="Ouedraogo J.P."/>
            <person name="Overkamp K.M."/>
            <person name="Park H.-S."/>
            <person name="Perrone G."/>
            <person name="Piumi F."/>
            <person name="Punt P.J."/>
            <person name="Ram A.F."/>
            <person name="Ramon A."/>
            <person name="Rauscher S."/>
            <person name="Record E."/>
            <person name="Riano-Pachon D.M."/>
            <person name="Robert V."/>
            <person name="Roehrig J."/>
            <person name="Ruller R."/>
            <person name="Salamov A."/>
            <person name="Salih N.S."/>
            <person name="Samson R.A."/>
            <person name="Sandor E."/>
            <person name="Sanguinetti M."/>
            <person name="Schuetze T."/>
            <person name="Sepcic K."/>
            <person name="Shelest E."/>
            <person name="Sherlock G."/>
            <person name="Sophianopoulou V."/>
            <person name="Squina F.M."/>
            <person name="Sun H."/>
            <person name="Susca A."/>
            <person name="Todd R.B."/>
            <person name="Tsang A."/>
            <person name="Unkles S.E."/>
            <person name="van de Wiele N."/>
            <person name="van Rossen-Uffink D."/>
            <person name="Oliveira J.V."/>
            <person name="Vesth T.C."/>
            <person name="Visser J."/>
            <person name="Yu J.-H."/>
            <person name="Zhou M."/>
            <person name="Andersen M.R."/>
            <person name="Archer D.B."/>
            <person name="Baker S.E."/>
            <person name="Benoit I."/>
            <person name="Brakhage A.A."/>
            <person name="Braus G.H."/>
            <person name="Fischer R."/>
            <person name="Frisvad J.C."/>
            <person name="Goldman G.H."/>
            <person name="Houbraken J."/>
            <person name="Oakley B."/>
            <person name="Pocsi I."/>
            <person name="Scazzocchio C."/>
            <person name="Seiboth B."/>
            <person name="vanKuyk P.A."/>
            <person name="Wortman J."/>
            <person name="Dyer P.S."/>
            <person name="Grigoriev I.V."/>
        </authorList>
    </citation>
    <scope>NUCLEOTIDE SEQUENCE [LARGE SCALE GENOMIC DNA]</scope>
    <source>
        <strain evidence="3">CBS 506.65</strain>
    </source>
</reference>
<organism evidence="2 3">
    <name type="scientific">Penicilliopsis zonata CBS 506.65</name>
    <dbReference type="NCBI Taxonomy" id="1073090"/>
    <lineage>
        <taxon>Eukaryota</taxon>
        <taxon>Fungi</taxon>
        <taxon>Dikarya</taxon>
        <taxon>Ascomycota</taxon>
        <taxon>Pezizomycotina</taxon>
        <taxon>Eurotiomycetes</taxon>
        <taxon>Eurotiomycetidae</taxon>
        <taxon>Eurotiales</taxon>
        <taxon>Aspergillaceae</taxon>
        <taxon>Penicilliopsis</taxon>
    </lineage>
</organism>
<name>A0A1L9SK34_9EURO</name>
<dbReference type="VEuPathDB" id="FungiDB:ASPZODRAFT_14908"/>
<feature type="compositionally biased region" description="Low complexity" evidence="1">
    <location>
        <begin position="234"/>
        <end position="249"/>
    </location>
</feature>
<dbReference type="AlphaFoldDB" id="A0A1L9SK34"/>
<gene>
    <name evidence="2" type="ORF">ASPZODRAFT_14908</name>
</gene>
<keyword evidence="3" id="KW-1185">Reference proteome</keyword>
<evidence type="ECO:0000256" key="1">
    <source>
        <dbReference type="SAM" id="MobiDB-lite"/>
    </source>
</evidence>
<feature type="region of interest" description="Disordered" evidence="1">
    <location>
        <begin position="171"/>
        <end position="413"/>
    </location>
</feature>
<dbReference type="GeneID" id="34611919"/>
<protein>
    <submittedName>
        <fullName evidence="2">Uncharacterized protein</fullName>
    </submittedName>
</protein>
<feature type="compositionally biased region" description="Polar residues" evidence="1">
    <location>
        <begin position="219"/>
        <end position="233"/>
    </location>
</feature>
<dbReference type="Proteomes" id="UP000184188">
    <property type="component" value="Unassembled WGS sequence"/>
</dbReference>
<feature type="compositionally biased region" description="Pro residues" evidence="1">
    <location>
        <begin position="300"/>
        <end position="316"/>
    </location>
</feature>
<dbReference type="STRING" id="1073090.A0A1L9SK34"/>